<reference evidence="5" key="1">
    <citation type="journal article" date="2020" name="Stud. Mycol.">
        <title>101 Dothideomycetes genomes: a test case for predicting lifestyles and emergence of pathogens.</title>
        <authorList>
            <person name="Haridas S."/>
            <person name="Albert R."/>
            <person name="Binder M."/>
            <person name="Bloem J."/>
            <person name="Labutti K."/>
            <person name="Salamov A."/>
            <person name="Andreopoulos B."/>
            <person name="Baker S."/>
            <person name="Barry K."/>
            <person name="Bills G."/>
            <person name="Bluhm B."/>
            <person name="Cannon C."/>
            <person name="Castanera R."/>
            <person name="Culley D."/>
            <person name="Daum C."/>
            <person name="Ezra D."/>
            <person name="Gonzalez J."/>
            <person name="Henrissat B."/>
            <person name="Kuo A."/>
            <person name="Liang C."/>
            <person name="Lipzen A."/>
            <person name="Lutzoni F."/>
            <person name="Magnuson J."/>
            <person name="Mondo S."/>
            <person name="Nolan M."/>
            <person name="Ohm R."/>
            <person name="Pangilinan J."/>
            <person name="Park H.-J."/>
            <person name="Ramirez L."/>
            <person name="Alfaro M."/>
            <person name="Sun H."/>
            <person name="Tritt A."/>
            <person name="Yoshinaga Y."/>
            <person name="Zwiers L.-H."/>
            <person name="Turgeon B."/>
            <person name="Goodwin S."/>
            <person name="Spatafora J."/>
            <person name="Crous P."/>
            <person name="Grigoriev I."/>
        </authorList>
    </citation>
    <scope>NUCLEOTIDE SEQUENCE</scope>
    <source>
        <strain evidence="5">CBS 115976</strain>
    </source>
</reference>
<dbReference type="OrthoDB" id="103819at2759"/>
<dbReference type="PANTHER" id="PTHR46910">
    <property type="entry name" value="TRANSCRIPTION FACTOR PDR1"/>
    <property type="match status" value="1"/>
</dbReference>
<dbReference type="GO" id="GO:0008270">
    <property type="term" value="F:zinc ion binding"/>
    <property type="evidence" value="ECO:0007669"/>
    <property type="project" value="InterPro"/>
</dbReference>
<dbReference type="CDD" id="cd12148">
    <property type="entry name" value="fungal_TF_MHR"/>
    <property type="match status" value="1"/>
</dbReference>
<dbReference type="Gene3D" id="4.10.240.10">
    <property type="entry name" value="Zn(2)-C6 fungal-type DNA-binding domain"/>
    <property type="match status" value="1"/>
</dbReference>
<dbReference type="InterPro" id="IPR036864">
    <property type="entry name" value="Zn2-C6_fun-type_DNA-bd_sf"/>
</dbReference>
<dbReference type="AlphaFoldDB" id="A0A6A6TZX7"/>
<keyword evidence="1" id="KW-0479">Metal-binding</keyword>
<dbReference type="GO" id="GO:0003677">
    <property type="term" value="F:DNA binding"/>
    <property type="evidence" value="ECO:0007669"/>
    <property type="project" value="InterPro"/>
</dbReference>
<dbReference type="CDD" id="cd00067">
    <property type="entry name" value="GAL4"/>
    <property type="match status" value="1"/>
</dbReference>
<feature type="region of interest" description="Disordered" evidence="3">
    <location>
        <begin position="1"/>
        <end position="21"/>
    </location>
</feature>
<dbReference type="PROSITE" id="PS00463">
    <property type="entry name" value="ZN2_CY6_FUNGAL_1"/>
    <property type="match status" value="1"/>
</dbReference>
<dbReference type="SUPFAM" id="SSF57701">
    <property type="entry name" value="Zn2/Cys6 DNA-binding domain"/>
    <property type="match status" value="1"/>
</dbReference>
<keyword evidence="2" id="KW-0539">Nucleus</keyword>
<proteinExistence type="predicted"/>
<evidence type="ECO:0000259" key="4">
    <source>
        <dbReference type="PROSITE" id="PS50048"/>
    </source>
</evidence>
<dbReference type="Proteomes" id="UP000799302">
    <property type="component" value="Unassembled WGS sequence"/>
</dbReference>
<feature type="compositionally biased region" description="Polar residues" evidence="3">
    <location>
        <begin position="111"/>
        <end position="130"/>
    </location>
</feature>
<dbReference type="Pfam" id="PF00172">
    <property type="entry name" value="Zn_clus"/>
    <property type="match status" value="1"/>
</dbReference>
<dbReference type="Pfam" id="PF04082">
    <property type="entry name" value="Fungal_trans"/>
    <property type="match status" value="1"/>
</dbReference>
<dbReference type="PANTHER" id="PTHR46910:SF5">
    <property type="entry name" value="ZN(II)2CYS6 TRANSCRIPTION FACTOR (EUROFUNG)"/>
    <property type="match status" value="1"/>
</dbReference>
<keyword evidence="6" id="KW-1185">Reference proteome</keyword>
<dbReference type="InterPro" id="IPR007219">
    <property type="entry name" value="XnlR_reg_dom"/>
</dbReference>
<feature type="compositionally biased region" description="Polar residues" evidence="3">
    <location>
        <begin position="1"/>
        <end position="11"/>
    </location>
</feature>
<evidence type="ECO:0000313" key="6">
    <source>
        <dbReference type="Proteomes" id="UP000799302"/>
    </source>
</evidence>
<name>A0A6A6TZX7_9PEZI</name>
<dbReference type="PROSITE" id="PS50048">
    <property type="entry name" value="ZN2_CY6_FUNGAL_2"/>
    <property type="match status" value="1"/>
</dbReference>
<evidence type="ECO:0000256" key="3">
    <source>
        <dbReference type="SAM" id="MobiDB-lite"/>
    </source>
</evidence>
<dbReference type="EMBL" id="MU004243">
    <property type="protein sequence ID" value="KAF2664224.1"/>
    <property type="molecule type" value="Genomic_DNA"/>
</dbReference>
<evidence type="ECO:0000313" key="5">
    <source>
        <dbReference type="EMBL" id="KAF2664224.1"/>
    </source>
</evidence>
<protein>
    <recommendedName>
        <fullName evidence="4">Zn(2)-C6 fungal-type domain-containing protein</fullName>
    </recommendedName>
</protein>
<evidence type="ECO:0000256" key="1">
    <source>
        <dbReference type="ARBA" id="ARBA00022723"/>
    </source>
</evidence>
<dbReference type="InterPro" id="IPR001138">
    <property type="entry name" value="Zn2Cys6_DnaBD"/>
</dbReference>
<dbReference type="SMART" id="SM00906">
    <property type="entry name" value="Fungal_trans"/>
    <property type="match status" value="1"/>
</dbReference>
<evidence type="ECO:0000256" key="2">
    <source>
        <dbReference type="ARBA" id="ARBA00023242"/>
    </source>
</evidence>
<dbReference type="GO" id="GO:0000981">
    <property type="term" value="F:DNA-binding transcription factor activity, RNA polymerase II-specific"/>
    <property type="evidence" value="ECO:0007669"/>
    <property type="project" value="InterPro"/>
</dbReference>
<feature type="region of interest" description="Disordered" evidence="3">
    <location>
        <begin position="111"/>
        <end position="132"/>
    </location>
</feature>
<organism evidence="5 6">
    <name type="scientific">Microthyrium microscopicum</name>
    <dbReference type="NCBI Taxonomy" id="703497"/>
    <lineage>
        <taxon>Eukaryota</taxon>
        <taxon>Fungi</taxon>
        <taxon>Dikarya</taxon>
        <taxon>Ascomycota</taxon>
        <taxon>Pezizomycotina</taxon>
        <taxon>Dothideomycetes</taxon>
        <taxon>Dothideomycetes incertae sedis</taxon>
        <taxon>Microthyriales</taxon>
        <taxon>Microthyriaceae</taxon>
        <taxon>Microthyrium</taxon>
    </lineage>
</organism>
<dbReference type="GO" id="GO:0006351">
    <property type="term" value="P:DNA-templated transcription"/>
    <property type="evidence" value="ECO:0007669"/>
    <property type="project" value="InterPro"/>
</dbReference>
<dbReference type="SMART" id="SM00066">
    <property type="entry name" value="GAL4"/>
    <property type="match status" value="1"/>
</dbReference>
<sequence>MESRGENSNGRSKGRPPIARRSCDQCRTRKIGCDRGSPCSNCASAKLNCTHSTVASSATIPKQRVLISAQYEKKIDDIARSIDGIKLSLQVLDAPSSRKSSEIGSIGHLSQVRSSAPLTEPQSSSTSSGPTVWDHSAHIIDFIKIIVEDIGSRDDRPQTSKVLSSLRSLVQTLEGPAAVRALLFPEVKAVEVQADPPMPPLEAVVAVLRWVKDHEWCTRIKWFSRILPRQKFADICRKVYFALEDYSEIDLIIANGYLSYVFFEQVVISGHEGYRQYSQLCQTNFQNALSRLPILLPTSMETVAALTLGSFNAIENSKSMAAWRFISAALDLCQTLGYHRLRFPGNQDQDEELRTAQERLFWTVYKVEKGLALQLGRSSNICDTEITLLSNADEPRFTKIAKIQGKVYDQLYSPVGLSRLDIERGLMADALASDLRELINQTNIELFESTSGPTDGEAYASSGQSINSDIDPMRIIYLQCDLVSQSSLLALILRAVPPIPGSLNSVSDECITVARNALDIHQQCMTMVRACRSDPFIVVKYINCAIMHGPFVPFSILFTHAVKLLDVRDLARLEDFVASLRPEAAWPESITHPYRLYGLLCQAARLYFDLSSHYSFSDPVLTQSQPDSTGEFGFVGFGIRAGPTTDDTMETSNPQADRLSDWYYGNQQIMSLLDEDVIF</sequence>
<dbReference type="InterPro" id="IPR050987">
    <property type="entry name" value="AtrR-like"/>
</dbReference>
<gene>
    <name evidence="5" type="ORF">BT63DRAFT_104187</name>
</gene>
<accession>A0A6A6TZX7</accession>
<feature type="domain" description="Zn(2)-C6 fungal-type" evidence="4">
    <location>
        <begin position="22"/>
        <end position="51"/>
    </location>
</feature>